<reference evidence="1 2" key="1">
    <citation type="journal article" date="2019" name="Sci. Rep.">
        <title>Orb-weaving spider Araneus ventricosus genome elucidates the spidroin gene catalogue.</title>
        <authorList>
            <person name="Kono N."/>
            <person name="Nakamura H."/>
            <person name="Ohtoshi R."/>
            <person name="Moran D.A.P."/>
            <person name="Shinohara A."/>
            <person name="Yoshida Y."/>
            <person name="Fujiwara M."/>
            <person name="Mori M."/>
            <person name="Tomita M."/>
            <person name="Arakawa K."/>
        </authorList>
    </citation>
    <scope>NUCLEOTIDE SEQUENCE [LARGE SCALE GENOMIC DNA]</scope>
</reference>
<dbReference type="Proteomes" id="UP000499080">
    <property type="component" value="Unassembled WGS sequence"/>
</dbReference>
<evidence type="ECO:0000313" key="2">
    <source>
        <dbReference type="Proteomes" id="UP000499080"/>
    </source>
</evidence>
<proteinExistence type="predicted"/>
<comment type="caution">
    <text evidence="1">The sequence shown here is derived from an EMBL/GenBank/DDBJ whole genome shotgun (WGS) entry which is preliminary data.</text>
</comment>
<accession>A0A4Y1ZXK5</accession>
<keyword evidence="2" id="KW-1185">Reference proteome</keyword>
<gene>
    <name evidence="1" type="ORF">AVEN_115182_1</name>
</gene>
<dbReference type="AlphaFoldDB" id="A0A4Y1ZXK5"/>
<evidence type="ECO:0000313" key="1">
    <source>
        <dbReference type="EMBL" id="GBL72203.1"/>
    </source>
</evidence>
<protein>
    <submittedName>
        <fullName evidence="1">Uncharacterized protein</fullName>
    </submittedName>
</protein>
<organism evidence="1 2">
    <name type="scientific">Araneus ventricosus</name>
    <name type="common">Orbweaver spider</name>
    <name type="synonym">Epeira ventricosa</name>
    <dbReference type="NCBI Taxonomy" id="182803"/>
    <lineage>
        <taxon>Eukaryota</taxon>
        <taxon>Metazoa</taxon>
        <taxon>Ecdysozoa</taxon>
        <taxon>Arthropoda</taxon>
        <taxon>Chelicerata</taxon>
        <taxon>Arachnida</taxon>
        <taxon>Araneae</taxon>
        <taxon>Araneomorphae</taxon>
        <taxon>Entelegynae</taxon>
        <taxon>Araneoidea</taxon>
        <taxon>Araneidae</taxon>
        <taxon>Araneus</taxon>
    </lineage>
</organism>
<sequence length="122" mass="14328">MDVIINVINDGRQENPLTYTSHIKRIRRGLRKDSQRLQAWRSFTMGSSLQLKGGPTSFEGTRIGCIWEEQRIPPMTNKFCHRKLGRVTSTTFRTNRFPKVHWNGRISNLSYDPLFTKREAKY</sequence>
<dbReference type="EMBL" id="BGPR01000001">
    <property type="protein sequence ID" value="GBL72203.1"/>
    <property type="molecule type" value="Genomic_DNA"/>
</dbReference>
<name>A0A4Y1ZXK5_ARAVE</name>